<reference evidence="1 2" key="1">
    <citation type="submission" date="2023-03" db="EMBL/GenBank/DDBJ databases">
        <title>Draft genome sequence of Streptomyces sp. RB6PN23 isolated from peat swamp forest in Thailand.</title>
        <authorList>
            <person name="Klaysubun C."/>
            <person name="Duangmal K."/>
        </authorList>
    </citation>
    <scope>NUCLEOTIDE SEQUENCE [LARGE SCALE GENOMIC DNA]</scope>
    <source>
        <strain evidence="1 2">RB6PN23</strain>
    </source>
</reference>
<name>A0ABT5ZWY2_9ACTN</name>
<gene>
    <name evidence="1" type="ORF">P3G67_35085</name>
</gene>
<keyword evidence="2" id="KW-1185">Reference proteome</keyword>
<dbReference type="EMBL" id="JARJBC010000043">
    <property type="protein sequence ID" value="MDF3294332.1"/>
    <property type="molecule type" value="Genomic_DNA"/>
</dbReference>
<protein>
    <submittedName>
        <fullName evidence="1">Uncharacterized protein</fullName>
    </submittedName>
</protein>
<proteinExistence type="predicted"/>
<evidence type="ECO:0000313" key="2">
    <source>
        <dbReference type="Proteomes" id="UP001216579"/>
    </source>
</evidence>
<dbReference type="Proteomes" id="UP001216579">
    <property type="component" value="Unassembled WGS sequence"/>
</dbReference>
<accession>A0ABT5ZWY2</accession>
<sequence length="80" mass="8627">MAHDVAQRFVDLLAVTSRIAAMSSWVSGICPPARCPADGAPENRTTLPTTHYGELRKPRAPAVFTGSLRKEMTEALGQFA</sequence>
<dbReference type="RefSeq" id="WP_276097124.1">
    <property type="nucleotide sequence ID" value="NZ_JARJBC010000043.1"/>
</dbReference>
<evidence type="ECO:0000313" key="1">
    <source>
        <dbReference type="EMBL" id="MDF3294332.1"/>
    </source>
</evidence>
<comment type="caution">
    <text evidence="1">The sequence shown here is derived from an EMBL/GenBank/DDBJ whole genome shotgun (WGS) entry which is preliminary data.</text>
</comment>
<organism evidence="1 2">
    <name type="scientific">Streptomyces silvisoli</name>
    <dbReference type="NCBI Taxonomy" id="3034235"/>
    <lineage>
        <taxon>Bacteria</taxon>
        <taxon>Bacillati</taxon>
        <taxon>Actinomycetota</taxon>
        <taxon>Actinomycetes</taxon>
        <taxon>Kitasatosporales</taxon>
        <taxon>Streptomycetaceae</taxon>
        <taxon>Streptomyces</taxon>
    </lineage>
</organism>